<comment type="pathway">
    <text evidence="1">Protein modification; protein ubiquitination.</text>
</comment>
<name>A0A7L3AC56_9AVES</name>
<protein>
    <submittedName>
        <fullName evidence="7">ASB3 protein</fullName>
    </submittedName>
</protein>
<evidence type="ECO:0000256" key="2">
    <source>
        <dbReference type="ARBA" id="ARBA00022737"/>
    </source>
</evidence>
<dbReference type="Pfam" id="PF07525">
    <property type="entry name" value="SOCS_box"/>
    <property type="match status" value="1"/>
</dbReference>
<dbReference type="AlphaFoldDB" id="A0A7L3AC56"/>
<dbReference type="Proteomes" id="UP000536260">
    <property type="component" value="Unassembled WGS sequence"/>
</dbReference>
<dbReference type="SMART" id="SM00969">
    <property type="entry name" value="SOCS_box"/>
    <property type="match status" value="1"/>
</dbReference>
<proteinExistence type="predicted"/>
<reference evidence="7 8" key="1">
    <citation type="submission" date="2019-09" db="EMBL/GenBank/DDBJ databases">
        <title>Bird 10,000 Genomes (B10K) Project - Family phase.</title>
        <authorList>
            <person name="Zhang G."/>
        </authorList>
    </citation>
    <scope>NUCLEOTIDE SEQUENCE [LARGE SCALE GENOMIC DNA]</scope>
    <source>
        <strain evidence="7">B10K-DU-003-42</strain>
        <tissue evidence="7">Mixed tissue sample</tissue>
    </source>
</reference>
<feature type="non-terminal residue" evidence="7">
    <location>
        <position position="1"/>
    </location>
</feature>
<dbReference type="InterPro" id="IPR036036">
    <property type="entry name" value="SOCS_box-like_dom_sf"/>
</dbReference>
<keyword evidence="8" id="KW-1185">Reference proteome</keyword>
<feature type="domain" description="SOCS box" evidence="6">
    <location>
        <begin position="304"/>
        <end position="349"/>
    </location>
</feature>
<dbReference type="InterPro" id="IPR036770">
    <property type="entry name" value="Ankyrin_rpt-contain_sf"/>
</dbReference>
<feature type="repeat" description="ANK" evidence="4">
    <location>
        <begin position="57"/>
        <end position="89"/>
    </location>
</feature>
<dbReference type="SUPFAM" id="SSF48403">
    <property type="entry name" value="Ankyrin repeat"/>
    <property type="match status" value="1"/>
</dbReference>
<feature type="non-terminal residue" evidence="7">
    <location>
        <position position="389"/>
    </location>
</feature>
<evidence type="ECO:0000256" key="5">
    <source>
        <dbReference type="SAM" id="MobiDB-lite"/>
    </source>
</evidence>
<feature type="repeat" description="ANK" evidence="4">
    <location>
        <begin position="24"/>
        <end position="56"/>
    </location>
</feature>
<dbReference type="PRINTS" id="PR01415">
    <property type="entry name" value="ANKYRIN"/>
</dbReference>
<comment type="caution">
    <text evidence="7">The sequence shown here is derived from an EMBL/GenBank/DDBJ whole genome shotgun (WGS) entry which is preliminary data.</text>
</comment>
<dbReference type="InterPro" id="IPR001496">
    <property type="entry name" value="SOCS_box"/>
</dbReference>
<sequence>FQGCTEIMKILLDNGASKECQDDFGITPLFVAAQYGKLESLRLLISHGADVNCQAKDRATPLLIAAQEGHVGCVELLLAEGADPNLYCNEDNWQLPIHAAAEMGHKKILELLIPVTNRICDKGQGKVSPVYSAVYGGNEECLEMLLKEGYSPDAQECGNFYCRSPMCMVFQKEFFHFIDIFLKYGITLLGINLGYCLFHEKFALFQRFLKLGCSLPSGDQLSEFISYTVKAQKEYKEWLPYLLLAGFNPVNLMRRVWIFSVSENALNFTLEFTNWKRLPPAVEQDLSDYKEKLPWTPKSHFAFIPSLSHLCRLEIRSVLQSERLRSDRFIRELPLPACLQDYLLYLDVLRGNAIVEAEGYLGQREEGAPSTGHPSAEDAARRDGCETVK</sequence>
<dbReference type="PANTHER" id="PTHR24198:SF184">
    <property type="entry name" value="ANKYRIN REPEAT AND SOCS BOX CONTAINING 3"/>
    <property type="match status" value="1"/>
</dbReference>
<dbReference type="GO" id="GO:0035556">
    <property type="term" value="P:intracellular signal transduction"/>
    <property type="evidence" value="ECO:0007669"/>
    <property type="project" value="InterPro"/>
</dbReference>
<evidence type="ECO:0000313" key="8">
    <source>
        <dbReference type="Proteomes" id="UP000536260"/>
    </source>
</evidence>
<feature type="compositionally biased region" description="Basic and acidic residues" evidence="5">
    <location>
        <begin position="375"/>
        <end position="389"/>
    </location>
</feature>
<evidence type="ECO:0000313" key="7">
    <source>
        <dbReference type="EMBL" id="NXT17707.1"/>
    </source>
</evidence>
<evidence type="ECO:0000256" key="4">
    <source>
        <dbReference type="PROSITE-ProRule" id="PRU00023"/>
    </source>
</evidence>
<dbReference type="SMART" id="SM00253">
    <property type="entry name" value="SOCS"/>
    <property type="match status" value="1"/>
</dbReference>
<dbReference type="Pfam" id="PF12796">
    <property type="entry name" value="Ank_2"/>
    <property type="match status" value="2"/>
</dbReference>
<dbReference type="PANTHER" id="PTHR24198">
    <property type="entry name" value="ANKYRIN REPEAT AND PROTEIN KINASE DOMAIN-CONTAINING PROTEIN"/>
    <property type="match status" value="1"/>
</dbReference>
<accession>A0A7L3AC56</accession>
<evidence type="ECO:0000259" key="6">
    <source>
        <dbReference type="PROSITE" id="PS50225"/>
    </source>
</evidence>
<dbReference type="FunFam" id="1.10.750.20:FF:000001">
    <property type="entry name" value="Ankyrin repeat and SOCS box containing 1"/>
    <property type="match status" value="1"/>
</dbReference>
<keyword evidence="2" id="KW-0677">Repeat</keyword>
<gene>
    <name evidence="7" type="primary">Asb3</name>
    <name evidence="7" type="ORF">SYRPAR_R05356</name>
</gene>
<dbReference type="UniPathway" id="UPA00143"/>
<feature type="region of interest" description="Disordered" evidence="5">
    <location>
        <begin position="364"/>
        <end position="389"/>
    </location>
</feature>
<dbReference type="CDD" id="cd03722">
    <property type="entry name" value="SOCS_ASB3"/>
    <property type="match status" value="1"/>
</dbReference>
<dbReference type="Gene3D" id="1.25.40.20">
    <property type="entry name" value="Ankyrin repeat-containing domain"/>
    <property type="match status" value="1"/>
</dbReference>
<dbReference type="InterPro" id="IPR037329">
    <property type="entry name" value="ASB3_SOCS"/>
</dbReference>
<dbReference type="GO" id="GO:0005737">
    <property type="term" value="C:cytoplasm"/>
    <property type="evidence" value="ECO:0007669"/>
    <property type="project" value="TreeGrafter"/>
</dbReference>
<dbReference type="SUPFAM" id="SSF158235">
    <property type="entry name" value="SOCS box-like"/>
    <property type="match status" value="1"/>
</dbReference>
<dbReference type="PROSITE" id="PS50225">
    <property type="entry name" value="SOCS"/>
    <property type="match status" value="1"/>
</dbReference>
<evidence type="ECO:0000256" key="3">
    <source>
        <dbReference type="ARBA" id="ARBA00023043"/>
    </source>
</evidence>
<dbReference type="InterPro" id="IPR002110">
    <property type="entry name" value="Ankyrin_rpt"/>
</dbReference>
<organism evidence="7 8">
    <name type="scientific">Syrrhaptes paradoxus</name>
    <name type="common">Pallas's sandgrouse</name>
    <dbReference type="NCBI Taxonomy" id="302527"/>
    <lineage>
        <taxon>Eukaryota</taxon>
        <taxon>Metazoa</taxon>
        <taxon>Chordata</taxon>
        <taxon>Craniata</taxon>
        <taxon>Vertebrata</taxon>
        <taxon>Euteleostomi</taxon>
        <taxon>Archelosauria</taxon>
        <taxon>Archosauria</taxon>
        <taxon>Dinosauria</taxon>
        <taxon>Saurischia</taxon>
        <taxon>Theropoda</taxon>
        <taxon>Coelurosauria</taxon>
        <taxon>Aves</taxon>
        <taxon>Neognathae</taxon>
        <taxon>Neoaves</taxon>
        <taxon>Columbimorphae</taxon>
        <taxon>Pterocliformes</taxon>
        <taxon>Pteroclidae</taxon>
        <taxon>Syrrhaptes</taxon>
    </lineage>
</organism>
<dbReference type="PROSITE" id="PS50088">
    <property type="entry name" value="ANK_REPEAT"/>
    <property type="match status" value="2"/>
</dbReference>
<dbReference type="PROSITE" id="PS50297">
    <property type="entry name" value="ANK_REP_REGION"/>
    <property type="match status" value="2"/>
</dbReference>
<dbReference type="SMART" id="SM00248">
    <property type="entry name" value="ANK"/>
    <property type="match status" value="4"/>
</dbReference>
<dbReference type="GO" id="GO:0016567">
    <property type="term" value="P:protein ubiquitination"/>
    <property type="evidence" value="ECO:0007669"/>
    <property type="project" value="UniProtKB-UniPathway"/>
</dbReference>
<dbReference type="EMBL" id="VZTO01001231">
    <property type="protein sequence ID" value="NXT17707.1"/>
    <property type="molecule type" value="Genomic_DNA"/>
</dbReference>
<evidence type="ECO:0000256" key="1">
    <source>
        <dbReference type="ARBA" id="ARBA00004906"/>
    </source>
</evidence>
<dbReference type="Gene3D" id="1.10.750.20">
    <property type="entry name" value="SOCS box"/>
    <property type="match status" value="1"/>
</dbReference>
<keyword evidence="3 4" id="KW-0040">ANK repeat</keyword>